<feature type="signal peptide" evidence="1">
    <location>
        <begin position="1"/>
        <end position="25"/>
    </location>
</feature>
<dbReference type="PANTHER" id="PTHR33232:SF20">
    <property type="entry name" value="PROTEIN SIEVE ELEMENT OCCLUSION B-LIKE"/>
    <property type="match status" value="1"/>
</dbReference>
<evidence type="ECO:0000259" key="3">
    <source>
        <dbReference type="Pfam" id="PF14577"/>
    </source>
</evidence>
<dbReference type="OrthoDB" id="1145248at2759"/>
<dbReference type="GO" id="GO:0010088">
    <property type="term" value="P:phloem development"/>
    <property type="evidence" value="ECO:0007669"/>
    <property type="project" value="InterPro"/>
</dbReference>
<evidence type="ECO:0008006" key="6">
    <source>
        <dbReference type="Google" id="ProtNLM"/>
    </source>
</evidence>
<evidence type="ECO:0000313" key="5">
    <source>
        <dbReference type="Proteomes" id="UP000000226"/>
    </source>
</evidence>
<accession>V7AXF5</accession>
<dbReference type="EMBL" id="CM002296">
    <property type="protein sequence ID" value="ESW09980.1"/>
    <property type="molecule type" value="Genomic_DNA"/>
</dbReference>
<dbReference type="InterPro" id="IPR027944">
    <property type="entry name" value="SEO_C"/>
</dbReference>
<proteinExistence type="predicted"/>
<name>V7AXF5_PHAVU</name>
<dbReference type="InterPro" id="IPR039299">
    <property type="entry name" value="SEOA"/>
</dbReference>
<organism evidence="4 5">
    <name type="scientific">Phaseolus vulgaris</name>
    <name type="common">Kidney bean</name>
    <name type="synonym">French bean</name>
    <dbReference type="NCBI Taxonomy" id="3885"/>
    <lineage>
        <taxon>Eukaryota</taxon>
        <taxon>Viridiplantae</taxon>
        <taxon>Streptophyta</taxon>
        <taxon>Embryophyta</taxon>
        <taxon>Tracheophyta</taxon>
        <taxon>Spermatophyta</taxon>
        <taxon>Magnoliopsida</taxon>
        <taxon>eudicotyledons</taxon>
        <taxon>Gunneridae</taxon>
        <taxon>Pentapetalae</taxon>
        <taxon>rosids</taxon>
        <taxon>fabids</taxon>
        <taxon>Fabales</taxon>
        <taxon>Fabaceae</taxon>
        <taxon>Papilionoideae</taxon>
        <taxon>50 kb inversion clade</taxon>
        <taxon>NPAAA clade</taxon>
        <taxon>indigoferoid/millettioid clade</taxon>
        <taxon>Phaseoleae</taxon>
        <taxon>Phaseolus</taxon>
    </lineage>
</organism>
<dbReference type="eggNOG" id="ENOG502QS6Q">
    <property type="taxonomic scope" value="Eukaryota"/>
</dbReference>
<dbReference type="Proteomes" id="UP000000226">
    <property type="component" value="Chromosome 9"/>
</dbReference>
<gene>
    <name evidence="4" type="ORF">PHAVU_009G171300g</name>
</gene>
<dbReference type="InterPro" id="IPR027942">
    <property type="entry name" value="SEO_N"/>
</dbReference>
<keyword evidence="1" id="KW-0732">Signal</keyword>
<dbReference type="PANTHER" id="PTHR33232">
    <property type="entry name" value="PROTEIN SIEVE ELEMENT OCCLUSION B-LIKE"/>
    <property type="match status" value="1"/>
</dbReference>
<dbReference type="Pfam" id="PF14577">
    <property type="entry name" value="SEO_C"/>
    <property type="match status" value="1"/>
</dbReference>
<dbReference type="STRING" id="3885.V7AXF5"/>
<sequence length="747" mass="85196">MFNKALFHFILLYIYGINTTTNTQAKTYFPPTEFSDICSHFSNMSNHTRQLTATTPKINQRKERRMFSTSDDSAMTKQVQATHAPDGREIDVKPILQIVDEILVRFIARTVEGYEVKRDQDALEMTAVLAEFDMLDSLAYIINKISCELSCKCSGGGDAHSSTMVLLGYMSSYAWHAKVVLTLAAFAVIFGEFWLVAQLSAENTLAKSVALLKQLPDLAENFMSLKPHFEALIRLVKAAMEVTTCIVQFKELPSEYISEDTPPMSVASTHIPIASYWVIRSIVACASQIASLIGTRNESISSTTEAWELSSLAHKVTSIHEHLKNQLILCYQYIDDKRHIEAFHNLTRLFETVHVDNMKILRALIYAKDDILPLVDGTTKSRASLEVLRRKHVLLLISDLDLSQEEILVLDNLYKDARSRGDTHYEMVWIPVVDKAVWNDVNKQKFEYLQSLMAWYSVCDPFIIEPSAVKYIKEVWNFSKTAILVALDPQGRLSSPNAVHMIWIWGNLAFPFTSEKEESLWKQEIWSLELLVDGIDPTVLEWMADGKLVCLYGGEDLEWIEKFTATALSVAKAGKFQLEMVYVGKSNAKERMQKMIKTFNTRKFSYFWPNVTSIWFFWTRLESMLYSKLQHGRTVENDEVMSEVMTVLSFDGSDRGWAIFCNGATEMARAKGDSALVCLQDFDKWKDRVEEEGVVQAMKDYLDKNKPPHHCNRLILPGSTGGIPQKVVCAECGRQMEKYFMYRCCVE</sequence>
<reference evidence="5" key="1">
    <citation type="journal article" date="2014" name="Nat. Genet.">
        <title>A reference genome for common bean and genome-wide analysis of dual domestications.</title>
        <authorList>
            <person name="Schmutz J."/>
            <person name="McClean P.E."/>
            <person name="Mamidi S."/>
            <person name="Wu G.A."/>
            <person name="Cannon S.B."/>
            <person name="Grimwood J."/>
            <person name="Jenkins J."/>
            <person name="Shu S."/>
            <person name="Song Q."/>
            <person name="Chavarro C."/>
            <person name="Torres-Torres M."/>
            <person name="Geffroy V."/>
            <person name="Moghaddam S.M."/>
            <person name="Gao D."/>
            <person name="Abernathy B."/>
            <person name="Barry K."/>
            <person name="Blair M."/>
            <person name="Brick M.A."/>
            <person name="Chovatia M."/>
            <person name="Gepts P."/>
            <person name="Goodstein D.M."/>
            <person name="Gonzales M."/>
            <person name="Hellsten U."/>
            <person name="Hyten D.L."/>
            <person name="Jia G."/>
            <person name="Kelly J.D."/>
            <person name="Kudrna D."/>
            <person name="Lee R."/>
            <person name="Richard M.M."/>
            <person name="Miklas P.N."/>
            <person name="Osorno J.M."/>
            <person name="Rodrigues J."/>
            <person name="Thareau V."/>
            <person name="Urrea C.A."/>
            <person name="Wang M."/>
            <person name="Yu Y."/>
            <person name="Zhang M."/>
            <person name="Wing R.A."/>
            <person name="Cregan P.B."/>
            <person name="Rokhsar D.S."/>
            <person name="Jackson S.A."/>
        </authorList>
    </citation>
    <scope>NUCLEOTIDE SEQUENCE [LARGE SCALE GENOMIC DNA]</scope>
    <source>
        <strain evidence="5">cv. G19833</strain>
    </source>
</reference>
<evidence type="ECO:0000256" key="1">
    <source>
        <dbReference type="SAM" id="SignalP"/>
    </source>
</evidence>
<dbReference type="AlphaFoldDB" id="V7AXF5"/>
<feature type="domain" description="Sieve element occlusion N-terminal" evidence="2">
    <location>
        <begin position="70"/>
        <end position="354"/>
    </location>
</feature>
<feature type="domain" description="Sieve element occlusion C-terminal" evidence="3">
    <location>
        <begin position="516"/>
        <end position="745"/>
    </location>
</feature>
<evidence type="ECO:0000259" key="2">
    <source>
        <dbReference type="Pfam" id="PF14576"/>
    </source>
</evidence>
<evidence type="ECO:0000313" key="4">
    <source>
        <dbReference type="EMBL" id="ESW09980.1"/>
    </source>
</evidence>
<protein>
    <recommendedName>
        <fullName evidence="6">Protein SIEVE ELEMENT OCCLUSION B-like</fullName>
    </recommendedName>
</protein>
<dbReference type="Gramene" id="ESW09980">
    <property type="protein sequence ID" value="ESW09980"/>
    <property type="gene ID" value="PHAVU_009G171300g"/>
</dbReference>
<keyword evidence="5" id="KW-1185">Reference proteome</keyword>
<dbReference type="Pfam" id="PF14576">
    <property type="entry name" value="SEO_N"/>
    <property type="match status" value="1"/>
</dbReference>
<feature type="chain" id="PRO_5004753698" description="Protein SIEVE ELEMENT OCCLUSION B-like" evidence="1">
    <location>
        <begin position="26"/>
        <end position="747"/>
    </location>
</feature>